<dbReference type="EMBL" id="ACYY01000010">
    <property type="protein sequence ID" value="EEW25268.1"/>
    <property type="molecule type" value="Genomic_DNA"/>
</dbReference>
<keyword evidence="4 7" id="KW-0732">Signal</keyword>
<keyword evidence="3 6" id="KW-0813">Transport</keyword>
<dbReference type="InterPro" id="IPR006127">
    <property type="entry name" value="ZnuA-like"/>
</dbReference>
<name>C8S170_9RHOB</name>
<dbReference type="OrthoDB" id="7346865at2"/>
<reference evidence="8 9" key="1">
    <citation type="submission" date="2009-08" db="EMBL/GenBank/DDBJ databases">
        <title>The draft genome of Rhodobacter sp. SW2.</title>
        <authorList>
            <consortium name="US DOE Joint Genome Institute (JGI-PGF)"/>
            <person name="Lucas S."/>
            <person name="Copeland A."/>
            <person name="Lapidus A."/>
            <person name="Glavina del Rio T."/>
            <person name="Tice H."/>
            <person name="Bruce D."/>
            <person name="Goodwin L."/>
            <person name="Pitluck S."/>
            <person name="Larimer F."/>
            <person name="Land M.L."/>
            <person name="Hauser L."/>
            <person name="Emerson D."/>
        </authorList>
    </citation>
    <scope>NUCLEOTIDE SEQUENCE [LARGE SCALE GENOMIC DNA]</scope>
    <source>
        <strain evidence="8 9">SW2</strain>
    </source>
</reference>
<proteinExistence type="inferred from homology"/>
<evidence type="ECO:0000256" key="2">
    <source>
        <dbReference type="ARBA" id="ARBA00015915"/>
    </source>
</evidence>
<dbReference type="RefSeq" id="WP_008030188.1">
    <property type="nucleotide sequence ID" value="NZ_ACYY01000010.1"/>
</dbReference>
<evidence type="ECO:0000313" key="9">
    <source>
        <dbReference type="Proteomes" id="UP000010121"/>
    </source>
</evidence>
<dbReference type="PRINTS" id="PR00690">
    <property type="entry name" value="ADHESNFAMILY"/>
</dbReference>
<keyword evidence="5" id="KW-0864">Zinc transport</keyword>
<keyword evidence="9" id="KW-1185">Reference proteome</keyword>
<evidence type="ECO:0000256" key="1">
    <source>
        <dbReference type="ARBA" id="ARBA00011028"/>
    </source>
</evidence>
<dbReference type="GO" id="GO:0046872">
    <property type="term" value="F:metal ion binding"/>
    <property type="evidence" value="ECO:0007669"/>
    <property type="project" value="InterPro"/>
</dbReference>
<protein>
    <recommendedName>
        <fullName evidence="2">High-affinity zinc uptake system protein ZnuA</fullName>
    </recommendedName>
</protein>
<dbReference type="SUPFAM" id="SSF53807">
    <property type="entry name" value="Helical backbone' metal receptor"/>
    <property type="match status" value="1"/>
</dbReference>
<keyword evidence="5" id="KW-0862">Zinc</keyword>
<evidence type="ECO:0000313" key="8">
    <source>
        <dbReference type="EMBL" id="EEW25268.1"/>
    </source>
</evidence>
<dbReference type="GO" id="GO:0006829">
    <property type="term" value="P:zinc ion transport"/>
    <property type="evidence" value="ECO:0007669"/>
    <property type="project" value="UniProtKB-KW"/>
</dbReference>
<dbReference type="GO" id="GO:0007155">
    <property type="term" value="P:cell adhesion"/>
    <property type="evidence" value="ECO:0007669"/>
    <property type="project" value="InterPro"/>
</dbReference>
<keyword evidence="5" id="KW-0406">Ion transport</keyword>
<evidence type="ECO:0000256" key="3">
    <source>
        <dbReference type="ARBA" id="ARBA00022448"/>
    </source>
</evidence>
<feature type="signal peptide" evidence="7">
    <location>
        <begin position="1"/>
        <end position="19"/>
    </location>
</feature>
<comment type="caution">
    <text evidence="8">The sequence shown here is derived from an EMBL/GenBank/DDBJ whole genome shotgun (WGS) entry which is preliminary data.</text>
</comment>
<comment type="similarity">
    <text evidence="1 6">Belongs to the bacterial solute-binding protein 9 family.</text>
</comment>
<evidence type="ECO:0000256" key="7">
    <source>
        <dbReference type="SAM" id="SignalP"/>
    </source>
</evidence>
<dbReference type="InterPro" id="IPR050492">
    <property type="entry name" value="Bact_metal-bind_prot9"/>
</dbReference>
<dbReference type="InterPro" id="IPR006128">
    <property type="entry name" value="Lipoprotein_PsaA-like"/>
</dbReference>
<organism evidence="8 9">
    <name type="scientific">Rhodobacter ferrooxidans</name>
    <dbReference type="NCBI Taxonomy" id="371731"/>
    <lineage>
        <taxon>Bacteria</taxon>
        <taxon>Pseudomonadati</taxon>
        <taxon>Pseudomonadota</taxon>
        <taxon>Alphaproteobacteria</taxon>
        <taxon>Rhodobacterales</taxon>
        <taxon>Rhodobacter group</taxon>
        <taxon>Rhodobacter</taxon>
    </lineage>
</organism>
<dbReference type="AlphaFoldDB" id="C8S170"/>
<dbReference type="Pfam" id="PF01297">
    <property type="entry name" value="ZnuA"/>
    <property type="match status" value="1"/>
</dbReference>
<dbReference type="PANTHER" id="PTHR42953:SF3">
    <property type="entry name" value="HIGH-AFFINITY ZINC UPTAKE SYSTEM PROTEIN ZNUA"/>
    <property type="match status" value="1"/>
</dbReference>
<accession>C8S170</accession>
<gene>
    <name evidence="8" type="ORF">Rsw2DRAFT_1798</name>
</gene>
<feature type="chain" id="PRO_5002990463" description="High-affinity zinc uptake system protein ZnuA" evidence="7">
    <location>
        <begin position="20"/>
        <end position="288"/>
    </location>
</feature>
<dbReference type="Proteomes" id="UP000010121">
    <property type="component" value="Unassembled WGS sequence"/>
</dbReference>
<evidence type="ECO:0000256" key="5">
    <source>
        <dbReference type="ARBA" id="ARBA00022906"/>
    </source>
</evidence>
<evidence type="ECO:0000256" key="6">
    <source>
        <dbReference type="RuleBase" id="RU003512"/>
    </source>
</evidence>
<dbReference type="eggNOG" id="COG4531">
    <property type="taxonomic scope" value="Bacteria"/>
</dbReference>
<dbReference type="STRING" id="371731.Rsw2DRAFT_1798"/>
<dbReference type="PANTHER" id="PTHR42953">
    <property type="entry name" value="HIGH-AFFINITY ZINC UPTAKE SYSTEM PROTEIN ZNUA-RELATED"/>
    <property type="match status" value="1"/>
</dbReference>
<evidence type="ECO:0000256" key="4">
    <source>
        <dbReference type="ARBA" id="ARBA00022729"/>
    </source>
</evidence>
<dbReference type="Gene3D" id="3.40.50.1980">
    <property type="entry name" value="Nitrogenase molybdenum iron protein domain"/>
    <property type="match status" value="2"/>
</dbReference>
<sequence length="288" mass="29791">MRYTISFVLASLLASPALAEVPRVVTDFGPVDSLVAQVMGDLGAPQALLAAGGDPHDFQLRPSQAQALAKADLVFWVGPELMPSLDRALASLGAGARVVSLLHQGGGVTRNFAEGGIDPHAWLSPANAEAWLATIAAALAQQDPQNAAVYAANAAAAQMAVQALDAELAAQLAPVRGKPFVVFHDALGYFADQYGLTVAGAIELGDASAPGAEQLSEISALMKDAGVICAFPEAGRDPKYLEIVLEGSAVRLGPPQDIEGMTLQPGPGLYAEMLRSISRGLTDCLIEN</sequence>